<dbReference type="InterPro" id="IPR045113">
    <property type="entry name" value="Rpb7-like"/>
</dbReference>
<dbReference type="Gene3D" id="2.40.50.140">
    <property type="entry name" value="Nucleic acid-binding proteins"/>
    <property type="match status" value="1"/>
</dbReference>
<dbReference type="CDD" id="cd04329">
    <property type="entry name" value="RNAP_II_Rpb7_N"/>
    <property type="match status" value="1"/>
</dbReference>
<evidence type="ECO:0000256" key="4">
    <source>
        <dbReference type="ARBA" id="ARBA00023163"/>
    </source>
</evidence>
<feature type="domain" description="RNA polymerase Rpb7-like N-terminal" evidence="5">
    <location>
        <begin position="9"/>
        <end position="62"/>
    </location>
</feature>
<keyword evidence="4" id="KW-0804">Transcription</keyword>
<evidence type="ECO:0000313" key="7">
    <source>
        <dbReference type="Proteomes" id="UP000188320"/>
    </source>
</evidence>
<dbReference type="Gene3D" id="3.30.1490.120">
    <property type="entry name" value="RNA polymerase Rpb7-like, N-terminal domain"/>
    <property type="match status" value="1"/>
</dbReference>
<dbReference type="GO" id="GO:0060213">
    <property type="term" value="P:positive regulation of nuclear-transcribed mRNA poly(A) tail shortening"/>
    <property type="evidence" value="ECO:0007669"/>
    <property type="project" value="TreeGrafter"/>
</dbReference>
<dbReference type="PANTHER" id="PTHR12709">
    <property type="entry name" value="DNA-DIRECTED RNA POLYMERASE II, III"/>
    <property type="match status" value="1"/>
</dbReference>
<comment type="similarity">
    <text evidence="2">Belongs to the eukaryotic RPB7/RPC8 RNA polymerase subunit family.</text>
</comment>
<comment type="subcellular location">
    <subcellularLocation>
        <location evidence="1">Nucleus</location>
    </subcellularLocation>
</comment>
<dbReference type="Proteomes" id="UP000188320">
    <property type="component" value="Unassembled WGS sequence"/>
</dbReference>
<dbReference type="InterPro" id="IPR036898">
    <property type="entry name" value="RNA_pol_Rpb7-like_N_sf"/>
</dbReference>
<dbReference type="GO" id="GO:0000932">
    <property type="term" value="C:P-body"/>
    <property type="evidence" value="ECO:0007669"/>
    <property type="project" value="TreeGrafter"/>
</dbReference>
<gene>
    <name evidence="6" type="ORF">AX774_g5044</name>
</gene>
<evidence type="ECO:0000313" key="6">
    <source>
        <dbReference type="EMBL" id="OMH81492.1"/>
    </source>
</evidence>
<evidence type="ECO:0000256" key="1">
    <source>
        <dbReference type="ARBA" id="ARBA00004123"/>
    </source>
</evidence>
<evidence type="ECO:0000256" key="3">
    <source>
        <dbReference type="ARBA" id="ARBA00022478"/>
    </source>
</evidence>
<dbReference type="InterPro" id="IPR012340">
    <property type="entry name" value="NA-bd_OB-fold"/>
</dbReference>
<name>A0A1R1PKU4_ZANCU</name>
<dbReference type="SUPFAM" id="SSF88798">
    <property type="entry name" value="N-terminal, heterodimerisation domain of RBP7 (RpoE)"/>
    <property type="match status" value="1"/>
</dbReference>
<keyword evidence="7" id="KW-1185">Reference proteome</keyword>
<dbReference type="FunFam" id="3.30.1490.120:FF:000001">
    <property type="entry name" value="DNA-directed RNA polymerase II subunit RPB7"/>
    <property type="match status" value="1"/>
</dbReference>
<dbReference type="EMBL" id="LSSK01000887">
    <property type="protein sequence ID" value="OMH81492.1"/>
    <property type="molecule type" value="Genomic_DNA"/>
</dbReference>
<accession>A0A1R1PKU4</accession>
<keyword evidence="3 6" id="KW-0240">DNA-directed RNA polymerase</keyword>
<dbReference type="SUPFAM" id="SSF50249">
    <property type="entry name" value="Nucleic acid-binding proteins"/>
    <property type="match status" value="1"/>
</dbReference>
<protein>
    <submittedName>
        <fullName evidence="6">DNA-directed RNA polymerase II subunit rpb7</fullName>
    </submittedName>
</protein>
<dbReference type="AlphaFoldDB" id="A0A1R1PKU4"/>
<dbReference type="GO" id="GO:0006367">
    <property type="term" value="P:transcription initiation at RNA polymerase II promoter"/>
    <property type="evidence" value="ECO:0007669"/>
    <property type="project" value="TreeGrafter"/>
</dbReference>
<comment type="caution">
    <text evidence="6">The sequence shown here is derived from an EMBL/GenBank/DDBJ whole genome shotgun (WGS) entry which is preliminary data.</text>
</comment>
<dbReference type="GO" id="GO:0005665">
    <property type="term" value="C:RNA polymerase II, core complex"/>
    <property type="evidence" value="ECO:0007669"/>
    <property type="project" value="TreeGrafter"/>
</dbReference>
<dbReference type="CDD" id="cd04462">
    <property type="entry name" value="S1_RNAPII_Rpb7"/>
    <property type="match status" value="1"/>
</dbReference>
<dbReference type="InterPro" id="IPR005576">
    <property type="entry name" value="Rpb7-like_N"/>
</dbReference>
<sequence length="220" mass="23991">MFFLKELTHRITLHPSFLGPQIRSFVTSKLYRDVEGTCSGRYGYIVTVVALVDIGKGRILPNANDGSAEFLVRVVNKMGFFVSVGPLQVFVSSHLIPADMQFDASSNPPCFVSKTSYASASDVKFKIKDEDLNEDEAGDLFSTQNDQSSSANIKSLASSSGGSHLNQYKIEKGTNIRVKIVGLRVDSNEIFAIGTIKEDYLGVIEAAILPSALVHPKLEL</sequence>
<proteinExistence type="inferred from homology"/>
<dbReference type="OrthoDB" id="1162399at2759"/>
<dbReference type="GO" id="GO:0045948">
    <property type="term" value="P:positive regulation of translational initiation"/>
    <property type="evidence" value="ECO:0007669"/>
    <property type="project" value="TreeGrafter"/>
</dbReference>
<evidence type="ECO:0000259" key="5">
    <source>
        <dbReference type="Pfam" id="PF03876"/>
    </source>
</evidence>
<dbReference type="GO" id="GO:0003697">
    <property type="term" value="F:single-stranded DNA binding"/>
    <property type="evidence" value="ECO:0007669"/>
    <property type="project" value="TreeGrafter"/>
</dbReference>
<dbReference type="GO" id="GO:0031369">
    <property type="term" value="F:translation initiation factor binding"/>
    <property type="evidence" value="ECO:0007669"/>
    <property type="project" value="TreeGrafter"/>
</dbReference>
<reference evidence="7" key="1">
    <citation type="submission" date="2017-01" db="EMBL/GenBank/DDBJ databases">
        <authorList>
            <person name="Wang Y."/>
            <person name="White M."/>
            <person name="Kvist S."/>
            <person name="Moncalvo J.-M."/>
        </authorList>
    </citation>
    <scope>NUCLEOTIDE SEQUENCE [LARGE SCALE GENOMIC DNA]</scope>
    <source>
        <strain evidence="7">COL-18-3</strain>
    </source>
</reference>
<dbReference type="PANTHER" id="PTHR12709:SF4">
    <property type="entry name" value="DNA-DIRECTED RNA POLYMERASE II SUBUNIT RPB7"/>
    <property type="match status" value="1"/>
</dbReference>
<organism evidence="6 7">
    <name type="scientific">Zancudomyces culisetae</name>
    <name type="common">Gut fungus</name>
    <name type="synonym">Smittium culisetae</name>
    <dbReference type="NCBI Taxonomy" id="1213189"/>
    <lineage>
        <taxon>Eukaryota</taxon>
        <taxon>Fungi</taxon>
        <taxon>Fungi incertae sedis</taxon>
        <taxon>Zoopagomycota</taxon>
        <taxon>Kickxellomycotina</taxon>
        <taxon>Harpellomycetes</taxon>
        <taxon>Harpellales</taxon>
        <taxon>Legeriomycetaceae</taxon>
        <taxon>Zancudomyces</taxon>
    </lineage>
</organism>
<dbReference type="GO" id="GO:0003727">
    <property type="term" value="F:single-stranded RNA binding"/>
    <property type="evidence" value="ECO:0007669"/>
    <property type="project" value="TreeGrafter"/>
</dbReference>
<evidence type="ECO:0000256" key="2">
    <source>
        <dbReference type="ARBA" id="ARBA00009307"/>
    </source>
</evidence>
<dbReference type="Pfam" id="PF03876">
    <property type="entry name" value="SHS2_Rpb7-N"/>
    <property type="match status" value="1"/>
</dbReference>